<dbReference type="InterPro" id="IPR000436">
    <property type="entry name" value="Sushi_SCR_CCP_dom"/>
</dbReference>
<accession>A0AAE1DX83</accession>
<dbReference type="Proteomes" id="UP001283361">
    <property type="component" value="Unassembled WGS sequence"/>
</dbReference>
<name>A0AAE1DX83_9GAST</name>
<comment type="caution">
    <text evidence="5">Lacks conserved residue(s) required for the propagation of feature annotation.</text>
</comment>
<dbReference type="EMBL" id="JAWDGP010001968">
    <property type="protein sequence ID" value="KAK3786406.1"/>
    <property type="molecule type" value="Genomic_DNA"/>
</dbReference>
<evidence type="ECO:0000256" key="2">
    <source>
        <dbReference type="ARBA" id="ARBA00022737"/>
    </source>
</evidence>
<keyword evidence="4" id="KW-0325">Glycoprotein</keyword>
<keyword evidence="2" id="KW-0677">Repeat</keyword>
<dbReference type="Pfam" id="PF00084">
    <property type="entry name" value="Sushi"/>
    <property type="match status" value="3"/>
</dbReference>
<sequence length="1057" mass="114579">MASQITLRWDYRFTVIIVHSLMFVWTAKALSTLSIKGWNGLSFDHRSRFTGAQPWVNLDHMNARRCVRLCWLFRGCTALTFIPSLQRCQLHRLDKTKDNQYKTEINQGSLTVDMRRVTMASQKKILRGCDKRPCSENEMCLPVRNAALFVCLPLDSETCRTDPPSIPNTDMKRDGVKTVLYTCAQGYFQTGSNFVSTCDGHSKMWSEVDITCTLVDCGTPPPVVGAMSSGRRTTADAEVSYTCLTGAIPTSPVMTSICLGSTGQWSSVPGPCTVVSCGSPPAVDTMDIELTVMSAEGAFPGLTDKSLAVAYGGKAIYTCTHGYTQPGDASYISLCQADGTWSSSTDFRCAPVDCGQPPQVLNSNVSYTGITFGNNATVSCAPGFSPVQGFTLTCSATGSWEGPEVTCESIRCDEPPELINAVVIYNSTDVAATAEYKCVELALKKGEDNSTTQCMENGEWSSVGLVCNSIPCGPAPQVDNSHVSFFTFNDLIYAGYICDEGFIPEGDTARLCSDTWDANTVKCVGVSCGPAPQVNHASVKTTGHAYLDIASYSCNAGYFLNSSSTVMTCLANGTWSPEVVVCAPMMCDIATLPAFSEVVAQTARVSTTTTITTTTNYLNIVDRSDIFGYPAHSKTTTTESSRLETPETVFQQDDEIEIKCADGYIMFNAFFFQTEMLSTNLKCSEGKWMADLNQDFICLPVICAQVPAVQNAVVEVRNEPDVEAKYVCLNGYGLEDKPAQTTAGVNEPATEFSIYCSGDTGWDIPPVLGCFPVGCGPISLPVQSGLQAPPAYSSLVGSKVTLSCPPPLYQNITDEALQNVVQCLDDGHWSLDNVTLTCAPCNQSKDGTGIAHSILEVNAGGKNIGDTAELSCAADFMLPGVSRTVQCGSDNGSPTWLGLENVTCLQIRWDNPKATGNIVMVPVYLELMTVGLEACAHLRKARQGRVWVSLEELYNKDSRNMFPVRAVFIPYSKFTFEYTTQTNPSELIMGEETRVADGMSIKEEASLCLKLNTTANNFQFTKNGKPVAALDVIRFENITFFAAGVNLNVFEMKISYF</sequence>
<evidence type="ECO:0000259" key="6">
    <source>
        <dbReference type="PROSITE" id="PS50923"/>
    </source>
</evidence>
<evidence type="ECO:0000256" key="5">
    <source>
        <dbReference type="PROSITE-ProRule" id="PRU00302"/>
    </source>
</evidence>
<dbReference type="Gene3D" id="2.20.28.230">
    <property type="match status" value="1"/>
</dbReference>
<evidence type="ECO:0000256" key="1">
    <source>
        <dbReference type="ARBA" id="ARBA00022659"/>
    </source>
</evidence>
<feature type="domain" description="Sushi" evidence="6">
    <location>
        <begin position="526"/>
        <end position="584"/>
    </location>
</feature>
<dbReference type="SMART" id="SM00032">
    <property type="entry name" value="CCP"/>
    <property type="match status" value="10"/>
</dbReference>
<feature type="disulfide bond" evidence="5">
    <location>
        <begin position="380"/>
        <end position="407"/>
    </location>
</feature>
<dbReference type="SUPFAM" id="SSF57535">
    <property type="entry name" value="Complement control module/SCR domain"/>
    <property type="match status" value="7"/>
</dbReference>
<dbReference type="InterPro" id="IPR050350">
    <property type="entry name" value="Compl-Cell_Adhes-Reg"/>
</dbReference>
<protein>
    <recommendedName>
        <fullName evidence="6">Sushi domain-containing protein</fullName>
    </recommendedName>
</protein>
<keyword evidence="8" id="KW-1185">Reference proteome</keyword>
<dbReference type="InterPro" id="IPR035976">
    <property type="entry name" value="Sushi/SCR/CCP_sf"/>
</dbReference>
<gene>
    <name evidence="7" type="ORF">RRG08_011722</name>
</gene>
<evidence type="ECO:0000256" key="4">
    <source>
        <dbReference type="ARBA" id="ARBA00023180"/>
    </source>
</evidence>
<keyword evidence="1 5" id="KW-0768">Sushi</keyword>
<evidence type="ECO:0000256" key="3">
    <source>
        <dbReference type="ARBA" id="ARBA00023157"/>
    </source>
</evidence>
<dbReference type="PANTHER" id="PTHR19325:SF575">
    <property type="entry name" value="LOCOMOTION-RELATED PROTEIN HIKARU GENKI"/>
    <property type="match status" value="1"/>
</dbReference>
<organism evidence="7 8">
    <name type="scientific">Elysia crispata</name>
    <name type="common">lettuce slug</name>
    <dbReference type="NCBI Taxonomy" id="231223"/>
    <lineage>
        <taxon>Eukaryota</taxon>
        <taxon>Metazoa</taxon>
        <taxon>Spiralia</taxon>
        <taxon>Lophotrochozoa</taxon>
        <taxon>Mollusca</taxon>
        <taxon>Gastropoda</taxon>
        <taxon>Heterobranchia</taxon>
        <taxon>Euthyneura</taxon>
        <taxon>Panpulmonata</taxon>
        <taxon>Sacoglossa</taxon>
        <taxon>Placobranchoidea</taxon>
        <taxon>Plakobranchidae</taxon>
        <taxon>Elysia</taxon>
    </lineage>
</organism>
<dbReference type="CDD" id="cd00033">
    <property type="entry name" value="CCP"/>
    <property type="match status" value="5"/>
</dbReference>
<feature type="domain" description="Sushi" evidence="6">
    <location>
        <begin position="215"/>
        <end position="274"/>
    </location>
</feature>
<feature type="domain" description="Sushi" evidence="6">
    <location>
        <begin position="352"/>
        <end position="409"/>
    </location>
</feature>
<feature type="domain" description="Sushi" evidence="6">
    <location>
        <begin position="773"/>
        <end position="840"/>
    </location>
</feature>
<proteinExistence type="predicted"/>
<evidence type="ECO:0000313" key="8">
    <source>
        <dbReference type="Proteomes" id="UP001283361"/>
    </source>
</evidence>
<evidence type="ECO:0000313" key="7">
    <source>
        <dbReference type="EMBL" id="KAK3786406.1"/>
    </source>
</evidence>
<comment type="caution">
    <text evidence="7">The sequence shown here is derived from an EMBL/GenBank/DDBJ whole genome shotgun (WGS) entry which is preliminary data.</text>
</comment>
<keyword evidence="3 5" id="KW-1015">Disulfide bond</keyword>
<feature type="domain" description="Sushi" evidence="6">
    <location>
        <begin position="410"/>
        <end position="469"/>
    </location>
</feature>
<dbReference type="AlphaFoldDB" id="A0AAE1DX83"/>
<dbReference type="PROSITE" id="PS50923">
    <property type="entry name" value="SUSHI"/>
    <property type="match status" value="6"/>
</dbReference>
<dbReference type="PANTHER" id="PTHR19325">
    <property type="entry name" value="COMPLEMENT COMPONENT-RELATED SUSHI DOMAIN-CONTAINING"/>
    <property type="match status" value="1"/>
</dbReference>
<dbReference type="Gene3D" id="2.10.70.10">
    <property type="entry name" value="Complement Module, domain 1"/>
    <property type="match status" value="5"/>
</dbReference>
<feature type="domain" description="Sushi" evidence="6">
    <location>
        <begin position="275"/>
        <end position="351"/>
    </location>
</feature>
<reference evidence="7" key="1">
    <citation type="journal article" date="2023" name="G3 (Bethesda)">
        <title>A reference genome for the long-term kleptoplast-retaining sea slug Elysia crispata morphotype clarki.</title>
        <authorList>
            <person name="Eastman K.E."/>
            <person name="Pendleton A.L."/>
            <person name="Shaikh M.A."/>
            <person name="Suttiyut T."/>
            <person name="Ogas R."/>
            <person name="Tomko P."/>
            <person name="Gavelis G."/>
            <person name="Widhalm J.R."/>
            <person name="Wisecaver J.H."/>
        </authorList>
    </citation>
    <scope>NUCLEOTIDE SEQUENCE</scope>
    <source>
        <strain evidence="7">ECLA1</strain>
    </source>
</reference>